<evidence type="ECO:0000259" key="2">
    <source>
        <dbReference type="Pfam" id="PF04982"/>
    </source>
</evidence>
<gene>
    <name evidence="3" type="ORF">X929_07295</name>
</gene>
<feature type="transmembrane region" description="Helical" evidence="1">
    <location>
        <begin position="95"/>
        <end position="112"/>
    </location>
</feature>
<dbReference type="Pfam" id="PF04982">
    <property type="entry name" value="TM_HPP"/>
    <property type="match status" value="1"/>
</dbReference>
<dbReference type="PANTHER" id="PTHR33741">
    <property type="entry name" value="TRANSMEMBRANE PROTEIN DDB_G0269096-RELATED"/>
    <property type="match status" value="1"/>
</dbReference>
<dbReference type="RefSeq" id="WP_103067324.1">
    <property type="nucleotide sequence ID" value="NZ_AZRL01000021.1"/>
</dbReference>
<dbReference type="InterPro" id="IPR007065">
    <property type="entry name" value="HPP"/>
</dbReference>
<feature type="transmembrane region" description="Helical" evidence="1">
    <location>
        <begin position="18"/>
        <end position="36"/>
    </location>
</feature>
<dbReference type="Proteomes" id="UP000236434">
    <property type="component" value="Unassembled WGS sequence"/>
</dbReference>
<dbReference type="PANTHER" id="PTHR33741:SF5">
    <property type="entry name" value="TRANSMEMBRANE PROTEIN DDB_G0269096-RELATED"/>
    <property type="match status" value="1"/>
</dbReference>
<feature type="transmembrane region" description="Helical" evidence="1">
    <location>
        <begin position="69"/>
        <end position="88"/>
    </location>
</feature>
<name>A0A2K1NY05_9BACT</name>
<sequence>MYKNSHIFVKFKVNWKKYVIQSLLATVTIFFILLILNVQDRPIIVSSLGASTFIVFAMPQSMVAKTRNLMGGHAVGFICGTIFSLLLNGNFVFSNLSYALAVGLSTFIMVFIDTEHPPAAGTALSLSINGFSLNAFLSVFISVTILAVVHHFLKPHMIDLI</sequence>
<feature type="transmembrane region" description="Helical" evidence="1">
    <location>
        <begin position="43"/>
        <end position="63"/>
    </location>
</feature>
<keyword evidence="1" id="KW-1133">Transmembrane helix</keyword>
<feature type="domain" description="HPP transmembrane region" evidence="2">
    <location>
        <begin position="12"/>
        <end position="149"/>
    </location>
</feature>
<dbReference type="InterPro" id="IPR058581">
    <property type="entry name" value="TM_HPP"/>
</dbReference>
<keyword evidence="1" id="KW-0812">Transmembrane</keyword>
<dbReference type="OrthoDB" id="9811720at2"/>
<feature type="transmembrane region" description="Helical" evidence="1">
    <location>
        <begin position="132"/>
        <end position="153"/>
    </location>
</feature>
<evidence type="ECO:0000313" key="3">
    <source>
        <dbReference type="EMBL" id="PNR95410.1"/>
    </source>
</evidence>
<proteinExistence type="predicted"/>
<evidence type="ECO:0000313" key="4">
    <source>
        <dbReference type="Proteomes" id="UP000236434"/>
    </source>
</evidence>
<comment type="caution">
    <text evidence="3">The sequence shown here is derived from an EMBL/GenBank/DDBJ whole genome shotgun (WGS) entry which is preliminary data.</text>
</comment>
<keyword evidence="1" id="KW-0472">Membrane</keyword>
<reference evidence="3 4" key="1">
    <citation type="submission" date="2013-12" db="EMBL/GenBank/DDBJ databases">
        <title>Comparative genomics of Petrotoga isolates.</title>
        <authorList>
            <person name="Nesbo C.L."/>
            <person name="Charchuk R."/>
            <person name="Chow K."/>
        </authorList>
    </citation>
    <scope>NUCLEOTIDE SEQUENCE [LARGE SCALE GENOMIC DNA]</scope>
    <source>
        <strain evidence="3 4">DSM 13574</strain>
    </source>
</reference>
<protein>
    <recommendedName>
        <fullName evidence="2">HPP transmembrane region domain-containing protein</fullName>
    </recommendedName>
</protein>
<dbReference type="AlphaFoldDB" id="A0A2K1NY05"/>
<dbReference type="EMBL" id="AZRL01000021">
    <property type="protein sequence ID" value="PNR95410.1"/>
    <property type="molecule type" value="Genomic_DNA"/>
</dbReference>
<accession>A0A2K1NY05</accession>
<organism evidence="3 4">
    <name type="scientific">Petrotoga olearia DSM 13574</name>
    <dbReference type="NCBI Taxonomy" id="1122955"/>
    <lineage>
        <taxon>Bacteria</taxon>
        <taxon>Thermotogati</taxon>
        <taxon>Thermotogota</taxon>
        <taxon>Thermotogae</taxon>
        <taxon>Petrotogales</taxon>
        <taxon>Petrotogaceae</taxon>
        <taxon>Petrotoga</taxon>
    </lineage>
</organism>
<evidence type="ECO:0000256" key="1">
    <source>
        <dbReference type="SAM" id="Phobius"/>
    </source>
</evidence>